<dbReference type="EMBL" id="JAJTJA010000006">
    <property type="protein sequence ID" value="KAH8697335.1"/>
    <property type="molecule type" value="Genomic_DNA"/>
</dbReference>
<sequence length="248" mass="27469">MSGQDTILEYGYTAVPASAKIVVAETTPKPSSSAQPFALSSIPTPNTALAKRIHNYAKSHLPEPTFNHSLRVYHYGLAIKKYRFPTWSFSDETYLLACLLHDIGTTEENLAKTRMSFEFYGGFLALEVLQSRDADDNANAVAPREQAESVAESIIRHQDLCEVGKITAVGQLLQLATIFDNTGSYADLVHLDTIEAVTKAYPRLDWKNCFAKTIRKEIALKPWAHTTALGEEDFPAKVLGNTLMAPYE</sequence>
<evidence type="ECO:0000259" key="1">
    <source>
        <dbReference type="SMART" id="SM00471"/>
    </source>
</evidence>
<dbReference type="PANTHER" id="PTHR35569">
    <property type="entry name" value="CYANAMIDE HYDRATASE DDI2-RELATED"/>
    <property type="match status" value="1"/>
</dbReference>
<gene>
    <name evidence="2" type="ORF">BGW36DRAFT_378470</name>
</gene>
<dbReference type="CDD" id="cd00077">
    <property type="entry name" value="HDc"/>
    <property type="match status" value="1"/>
</dbReference>
<organism evidence="2 3">
    <name type="scientific">Talaromyces proteolyticus</name>
    <dbReference type="NCBI Taxonomy" id="1131652"/>
    <lineage>
        <taxon>Eukaryota</taxon>
        <taxon>Fungi</taxon>
        <taxon>Dikarya</taxon>
        <taxon>Ascomycota</taxon>
        <taxon>Pezizomycotina</taxon>
        <taxon>Eurotiomycetes</taxon>
        <taxon>Eurotiomycetidae</taxon>
        <taxon>Eurotiales</taxon>
        <taxon>Trichocomaceae</taxon>
        <taxon>Talaromyces</taxon>
        <taxon>Talaromyces sect. Bacilispori</taxon>
    </lineage>
</organism>
<proteinExistence type="predicted"/>
<dbReference type="NCBIfam" id="TIGR03401">
    <property type="entry name" value="cyanamide_fam"/>
    <property type="match status" value="1"/>
</dbReference>
<dbReference type="InterPro" id="IPR017771">
    <property type="entry name" value="Cyanamide_hydratase_HD"/>
</dbReference>
<feature type="domain" description="HD/PDEase" evidence="1">
    <location>
        <begin position="61"/>
        <end position="149"/>
    </location>
</feature>
<dbReference type="SUPFAM" id="SSF109604">
    <property type="entry name" value="HD-domain/PDEase-like"/>
    <property type="match status" value="1"/>
</dbReference>
<dbReference type="InterPro" id="IPR003607">
    <property type="entry name" value="HD/PDEase_dom"/>
</dbReference>
<reference evidence="2" key="1">
    <citation type="submission" date="2021-12" db="EMBL/GenBank/DDBJ databases">
        <title>Convergent genome expansion in fungi linked to evolution of root-endophyte symbiosis.</title>
        <authorList>
            <consortium name="DOE Joint Genome Institute"/>
            <person name="Ke Y.-H."/>
            <person name="Bonito G."/>
            <person name="Liao H.-L."/>
            <person name="Looney B."/>
            <person name="Rojas-Flechas A."/>
            <person name="Nash J."/>
            <person name="Hameed K."/>
            <person name="Schadt C."/>
            <person name="Martin F."/>
            <person name="Crous P.W."/>
            <person name="Miettinen O."/>
            <person name="Magnuson J.K."/>
            <person name="Labbe J."/>
            <person name="Jacobson D."/>
            <person name="Doktycz M.J."/>
            <person name="Veneault-Fourrey C."/>
            <person name="Kuo A."/>
            <person name="Mondo S."/>
            <person name="Calhoun S."/>
            <person name="Riley R."/>
            <person name="Ohm R."/>
            <person name="LaButti K."/>
            <person name="Andreopoulos B."/>
            <person name="Pangilinan J."/>
            <person name="Nolan M."/>
            <person name="Tritt A."/>
            <person name="Clum A."/>
            <person name="Lipzen A."/>
            <person name="Daum C."/>
            <person name="Barry K."/>
            <person name="Grigoriev I.V."/>
            <person name="Vilgalys R."/>
        </authorList>
    </citation>
    <scope>NUCLEOTIDE SEQUENCE</scope>
    <source>
        <strain evidence="2">PMI_201</strain>
    </source>
</reference>
<evidence type="ECO:0000313" key="3">
    <source>
        <dbReference type="Proteomes" id="UP001201262"/>
    </source>
</evidence>
<dbReference type="Gene3D" id="1.10.3210.10">
    <property type="entry name" value="Hypothetical protein af1432"/>
    <property type="match status" value="1"/>
</dbReference>
<dbReference type="Proteomes" id="UP001201262">
    <property type="component" value="Unassembled WGS sequence"/>
</dbReference>
<protein>
    <submittedName>
        <fullName evidence="2">Cyanamide hydratase family HD domain-containing protein</fullName>
    </submittedName>
</protein>
<dbReference type="InterPro" id="IPR006674">
    <property type="entry name" value="HD_domain"/>
</dbReference>
<evidence type="ECO:0000313" key="2">
    <source>
        <dbReference type="EMBL" id="KAH8697335.1"/>
    </source>
</evidence>
<comment type="caution">
    <text evidence="2">The sequence shown here is derived from an EMBL/GenBank/DDBJ whole genome shotgun (WGS) entry which is preliminary data.</text>
</comment>
<dbReference type="RefSeq" id="XP_046072036.1">
    <property type="nucleotide sequence ID" value="XM_046216112.1"/>
</dbReference>
<accession>A0AAD4PW09</accession>
<dbReference type="AlphaFoldDB" id="A0AAD4PW09"/>
<keyword evidence="3" id="KW-1185">Reference proteome</keyword>
<dbReference type="GeneID" id="70246399"/>
<name>A0AAD4PW09_9EURO</name>
<dbReference type="Pfam" id="PF01966">
    <property type="entry name" value="HD"/>
    <property type="match status" value="1"/>
</dbReference>
<dbReference type="SMART" id="SM00471">
    <property type="entry name" value="HDc"/>
    <property type="match status" value="1"/>
</dbReference>
<dbReference type="PANTHER" id="PTHR35569:SF1">
    <property type="entry name" value="CYANAMIDE HYDRATASE DDI2-RELATED"/>
    <property type="match status" value="1"/>
</dbReference>